<name>A0A979GWD4_CHIPD</name>
<evidence type="ECO:0000259" key="4">
    <source>
        <dbReference type="PROSITE" id="PS51118"/>
    </source>
</evidence>
<dbReference type="SUPFAM" id="SSF46785">
    <property type="entry name" value="Winged helix' DNA-binding domain"/>
    <property type="match status" value="1"/>
</dbReference>
<dbReference type="InterPro" id="IPR036388">
    <property type="entry name" value="WH-like_DNA-bd_sf"/>
</dbReference>
<dbReference type="RefSeq" id="WP_012791884.1">
    <property type="nucleotide sequence ID" value="NC_013132.1"/>
</dbReference>
<dbReference type="PANTHER" id="PTHR33204">
    <property type="entry name" value="TRANSCRIPTIONAL REGULATOR, MARR FAMILY"/>
    <property type="match status" value="1"/>
</dbReference>
<evidence type="ECO:0000256" key="2">
    <source>
        <dbReference type="ARBA" id="ARBA00023125"/>
    </source>
</evidence>
<dbReference type="InterPro" id="IPR002577">
    <property type="entry name" value="HTH_HxlR"/>
</dbReference>
<keyword evidence="1" id="KW-0805">Transcription regulation</keyword>
<dbReference type="AlphaFoldDB" id="A0A979GWD4"/>
<reference evidence="6" key="1">
    <citation type="submission" date="2009-08" db="EMBL/GenBank/DDBJ databases">
        <title>The complete genome of Chitinophaga pinensis DSM 2588.</title>
        <authorList>
            <consortium name="US DOE Joint Genome Institute (JGI-PGF)"/>
            <person name="Lucas S."/>
            <person name="Copeland A."/>
            <person name="Lapidus A."/>
            <person name="Glavina del Rio T."/>
            <person name="Dalin E."/>
            <person name="Tice H."/>
            <person name="Bruce D."/>
            <person name="Goodwin L."/>
            <person name="Pitluck S."/>
            <person name="Kyrpides N."/>
            <person name="Mavromatis K."/>
            <person name="Ivanova N."/>
            <person name="Mikhailova N."/>
            <person name="Sims D."/>
            <person name="Meinche L."/>
            <person name="Brettin T."/>
            <person name="Detter J.C."/>
            <person name="Han C."/>
            <person name="Larimer F."/>
            <person name="Land M."/>
            <person name="Hauser L."/>
            <person name="Markowitz V."/>
            <person name="Cheng J.-F."/>
            <person name="Hugenholtz P."/>
            <person name="Woyke T."/>
            <person name="Wu D."/>
            <person name="Spring S."/>
            <person name="Klenk H.-P."/>
            <person name="Eisen J.A."/>
        </authorList>
    </citation>
    <scope>NUCLEOTIDE SEQUENCE [LARGE SCALE GENOMIC DNA]</scope>
    <source>
        <strain evidence="6">ATCC 43595 / DSM 2588 / LMG 13176 / NBRC 15968 / NCIMB 11800 / UQM 2034</strain>
    </source>
</reference>
<keyword evidence="2" id="KW-0238">DNA-binding</keyword>
<sequence length="140" mass="16169">MYERKTPLAIDCGLHLTREVLNGKWKPALLNAISMDIKRPSEMLRLLPDATRRVLNVQLKELEEHGMIQKKIYSQLPPKVEYSLTEIGWSLMPVIDAMNQWGDANRSFLETVVTQAPKIRETSKSVCEGYRQRFIEQKIG</sequence>
<dbReference type="PANTHER" id="PTHR33204:SF29">
    <property type="entry name" value="TRANSCRIPTIONAL REGULATOR"/>
    <property type="match status" value="1"/>
</dbReference>
<dbReference type="PROSITE" id="PS51118">
    <property type="entry name" value="HTH_HXLR"/>
    <property type="match status" value="1"/>
</dbReference>
<dbReference type="EMBL" id="CP001699">
    <property type="protein sequence ID" value="ACU61716.1"/>
    <property type="molecule type" value="Genomic_DNA"/>
</dbReference>
<dbReference type="Gene3D" id="1.10.10.10">
    <property type="entry name" value="Winged helix-like DNA-binding domain superfamily/Winged helix DNA-binding domain"/>
    <property type="match status" value="1"/>
</dbReference>
<dbReference type="GO" id="GO:0003677">
    <property type="term" value="F:DNA binding"/>
    <property type="evidence" value="ECO:0007669"/>
    <property type="project" value="UniProtKB-KW"/>
</dbReference>
<evidence type="ECO:0000256" key="1">
    <source>
        <dbReference type="ARBA" id="ARBA00023015"/>
    </source>
</evidence>
<reference evidence="5 6" key="2">
    <citation type="journal article" date="2010" name="Stand. Genomic Sci.">
        <title>Complete genome sequence of Chitinophaga pinensis type strain (UQM 2034).</title>
        <authorList>
            <person name="Glavina Del Rio T."/>
            <person name="Abt B."/>
            <person name="Spring S."/>
            <person name="Lapidus A."/>
            <person name="Nolan M."/>
            <person name="Tice H."/>
            <person name="Copeland A."/>
            <person name="Cheng J.F."/>
            <person name="Chen F."/>
            <person name="Bruce D."/>
            <person name="Goodwin L."/>
            <person name="Pitluck S."/>
            <person name="Ivanova N."/>
            <person name="Mavromatis K."/>
            <person name="Mikhailova N."/>
            <person name="Pati A."/>
            <person name="Chen A."/>
            <person name="Palaniappan K."/>
            <person name="Land M."/>
            <person name="Hauser L."/>
            <person name="Chang Y.J."/>
            <person name="Jeffries C.D."/>
            <person name="Chain P."/>
            <person name="Saunders E."/>
            <person name="Detter J.C."/>
            <person name="Brettin T."/>
            <person name="Rohde M."/>
            <person name="Goker M."/>
            <person name="Bristow J."/>
            <person name="Eisen J.A."/>
            <person name="Markowitz V."/>
            <person name="Hugenholtz P."/>
            <person name="Kyrpides N.C."/>
            <person name="Klenk H.P."/>
            <person name="Lucas S."/>
        </authorList>
    </citation>
    <scope>NUCLEOTIDE SEQUENCE [LARGE SCALE GENOMIC DNA]</scope>
    <source>
        <strain evidence="6">ATCC 43595 / DSM 2588 / LMG 13176 / NBRC 15968 / NCIMB 11800 / UQM 2034</strain>
    </source>
</reference>
<dbReference type="Proteomes" id="UP000002215">
    <property type="component" value="Chromosome"/>
</dbReference>
<gene>
    <name evidence="5" type="ordered locus">Cpin_4263</name>
</gene>
<evidence type="ECO:0000313" key="6">
    <source>
        <dbReference type="Proteomes" id="UP000002215"/>
    </source>
</evidence>
<dbReference type="KEGG" id="cpi:Cpin_4263"/>
<protein>
    <submittedName>
        <fullName evidence="5">Transcriptional regulator, HxlR family</fullName>
    </submittedName>
</protein>
<proteinExistence type="predicted"/>
<organism evidence="5 6">
    <name type="scientific">Chitinophaga pinensis (strain ATCC 43595 / DSM 2588 / LMG 13176 / NBRC 15968 / NCIMB 11800 / UQM 2034)</name>
    <dbReference type="NCBI Taxonomy" id="485918"/>
    <lineage>
        <taxon>Bacteria</taxon>
        <taxon>Pseudomonadati</taxon>
        <taxon>Bacteroidota</taxon>
        <taxon>Chitinophagia</taxon>
        <taxon>Chitinophagales</taxon>
        <taxon>Chitinophagaceae</taxon>
        <taxon>Chitinophaga</taxon>
    </lineage>
</organism>
<keyword evidence="3" id="KW-0804">Transcription</keyword>
<evidence type="ECO:0000313" key="5">
    <source>
        <dbReference type="EMBL" id="ACU61716.1"/>
    </source>
</evidence>
<accession>A0A979GWD4</accession>
<evidence type="ECO:0000256" key="3">
    <source>
        <dbReference type="ARBA" id="ARBA00023163"/>
    </source>
</evidence>
<feature type="domain" description="HTH hxlR-type" evidence="4">
    <location>
        <begin position="12"/>
        <end position="110"/>
    </location>
</feature>
<dbReference type="OrthoDB" id="8231503at2"/>
<dbReference type="InterPro" id="IPR036390">
    <property type="entry name" value="WH_DNA-bd_sf"/>
</dbReference>
<dbReference type="Pfam" id="PF01638">
    <property type="entry name" value="HxlR"/>
    <property type="match status" value="1"/>
</dbReference>